<dbReference type="PROSITE" id="PS51085">
    <property type="entry name" value="2FE2S_FER_2"/>
    <property type="match status" value="1"/>
</dbReference>
<dbReference type="SUPFAM" id="SSF54862">
    <property type="entry name" value="4Fe-4S ferredoxins"/>
    <property type="match status" value="1"/>
</dbReference>
<dbReference type="SUPFAM" id="SSF54292">
    <property type="entry name" value="2Fe-2S ferredoxin-like"/>
    <property type="match status" value="1"/>
</dbReference>
<gene>
    <name evidence="22" type="ORF">CRV12_01130</name>
</gene>
<evidence type="ECO:0000256" key="4">
    <source>
        <dbReference type="ARBA" id="ARBA00022485"/>
    </source>
</evidence>
<comment type="catalytic activity">
    <reaction evidence="17">
        <text>a quinone + NADH + 5 H(+)(in) = a quinol + NAD(+) + 4 H(+)(out)</text>
        <dbReference type="Rhea" id="RHEA:57888"/>
        <dbReference type="ChEBI" id="CHEBI:15378"/>
        <dbReference type="ChEBI" id="CHEBI:24646"/>
        <dbReference type="ChEBI" id="CHEBI:57540"/>
        <dbReference type="ChEBI" id="CHEBI:57945"/>
        <dbReference type="ChEBI" id="CHEBI:132124"/>
    </reaction>
</comment>
<keyword evidence="10" id="KW-0411">Iron-sulfur</keyword>
<dbReference type="InterPro" id="IPR006963">
    <property type="entry name" value="Mopterin_OxRdtase_4Fe-4S_dom"/>
</dbReference>
<evidence type="ECO:0000256" key="5">
    <source>
        <dbReference type="ARBA" id="ARBA00022714"/>
    </source>
</evidence>
<dbReference type="OrthoDB" id="9810782at2"/>
<dbReference type="GO" id="GO:0042773">
    <property type="term" value="P:ATP synthesis coupled electron transport"/>
    <property type="evidence" value="ECO:0007669"/>
    <property type="project" value="InterPro"/>
</dbReference>
<evidence type="ECO:0000259" key="21">
    <source>
        <dbReference type="PROSITE" id="PS51839"/>
    </source>
</evidence>
<comment type="cofactor">
    <cofactor evidence="1">
        <name>[4Fe-4S] cluster</name>
        <dbReference type="ChEBI" id="CHEBI:49883"/>
    </cofactor>
</comment>
<dbReference type="SMART" id="SM00926">
    <property type="entry name" value="Molybdop_Fe4S4"/>
    <property type="match status" value="1"/>
</dbReference>
<evidence type="ECO:0000256" key="2">
    <source>
        <dbReference type="ARBA" id="ARBA00005404"/>
    </source>
</evidence>
<dbReference type="InterPro" id="IPR054351">
    <property type="entry name" value="NADH_UbQ_OxRdtase_ferredoxin"/>
</dbReference>
<comment type="cofactor">
    <cofactor evidence="16">
        <name>[2Fe-2S] cluster</name>
        <dbReference type="ChEBI" id="CHEBI:190135"/>
    </cofactor>
</comment>
<dbReference type="InterPro" id="IPR000283">
    <property type="entry name" value="NADH_UbQ_OxRdtase_75kDa_su_CS"/>
</dbReference>
<dbReference type="GO" id="GO:0016020">
    <property type="term" value="C:membrane"/>
    <property type="evidence" value="ECO:0007669"/>
    <property type="project" value="InterPro"/>
</dbReference>
<protein>
    <recommendedName>
        <fullName evidence="3">NADH-quinone oxidoreductase subunit G</fullName>
    </recommendedName>
    <alternativeName>
        <fullName evidence="14">NADH dehydrogenase I subunit G</fullName>
    </alternativeName>
    <alternativeName>
        <fullName evidence="15">NDH-1 subunit G</fullName>
    </alternativeName>
</protein>
<dbReference type="InterPro" id="IPR001041">
    <property type="entry name" value="2Fe-2S_ferredoxin-type"/>
</dbReference>
<dbReference type="GO" id="GO:0003954">
    <property type="term" value="F:NADH dehydrogenase activity"/>
    <property type="evidence" value="ECO:0007669"/>
    <property type="project" value="TreeGrafter"/>
</dbReference>
<feature type="domain" description="4Fe-4S His(Cys)3-ligated-type" evidence="21">
    <location>
        <begin position="83"/>
        <end position="122"/>
    </location>
</feature>
<evidence type="ECO:0000259" key="20">
    <source>
        <dbReference type="PROSITE" id="PS51669"/>
    </source>
</evidence>
<keyword evidence="8" id="KW-1278">Translocase</keyword>
<keyword evidence="22" id="KW-0560">Oxidoreductase</keyword>
<dbReference type="InterPro" id="IPR006656">
    <property type="entry name" value="Mopterin_OxRdtase"/>
</dbReference>
<evidence type="ECO:0000256" key="17">
    <source>
        <dbReference type="ARBA" id="ARBA00047712"/>
    </source>
</evidence>
<evidence type="ECO:0000256" key="7">
    <source>
        <dbReference type="ARBA" id="ARBA00022723"/>
    </source>
</evidence>
<dbReference type="GO" id="GO:0051537">
    <property type="term" value="F:2 iron, 2 sulfur cluster binding"/>
    <property type="evidence" value="ECO:0007669"/>
    <property type="project" value="UniProtKB-KW"/>
</dbReference>
<evidence type="ECO:0000256" key="13">
    <source>
        <dbReference type="ARBA" id="ARBA00026021"/>
    </source>
</evidence>
<dbReference type="CDD" id="cd02788">
    <property type="entry name" value="MopB_CT_NDH-1_NuoG2-N7"/>
    <property type="match status" value="1"/>
</dbReference>
<dbReference type="InterPro" id="IPR036010">
    <property type="entry name" value="2Fe-2S_ferredoxin-like_sf"/>
</dbReference>
<dbReference type="Gene3D" id="3.30.200.210">
    <property type="match status" value="1"/>
</dbReference>
<dbReference type="Pfam" id="PF04879">
    <property type="entry name" value="Molybdop_Fe4S4"/>
    <property type="match status" value="1"/>
</dbReference>
<dbReference type="PROSITE" id="PS51839">
    <property type="entry name" value="4FE4S_HC3"/>
    <property type="match status" value="1"/>
</dbReference>
<dbReference type="Gene3D" id="3.10.20.740">
    <property type="match status" value="1"/>
</dbReference>
<dbReference type="InterPro" id="IPR010228">
    <property type="entry name" value="NADH_UbQ_OxRdtase_Gsu"/>
</dbReference>
<name>A0A2P5T0Z8_9GAMM</name>
<dbReference type="RefSeq" id="WP_136130833.1">
    <property type="nucleotide sequence ID" value="NZ_PDKT01000001.1"/>
</dbReference>
<evidence type="ECO:0000256" key="9">
    <source>
        <dbReference type="ARBA" id="ARBA00023004"/>
    </source>
</evidence>
<comment type="subunit">
    <text evidence="13">Composed of 13 different subunits. Subunits NuoCD, E, F, and G constitute the peripheral sector of the complex.</text>
</comment>
<dbReference type="PANTHER" id="PTHR43105">
    <property type="entry name" value="RESPIRATORY NITRATE REDUCTASE"/>
    <property type="match status" value="1"/>
</dbReference>
<dbReference type="EMBL" id="PDKT01000001">
    <property type="protein sequence ID" value="PPI88222.1"/>
    <property type="molecule type" value="Genomic_DNA"/>
</dbReference>
<dbReference type="Pfam" id="PF00384">
    <property type="entry name" value="Molybdopterin"/>
    <property type="match status" value="1"/>
</dbReference>
<dbReference type="SMART" id="SM00929">
    <property type="entry name" value="NADH-G_4Fe-4S_3"/>
    <property type="match status" value="1"/>
</dbReference>
<sequence length="905" mass="102029">MAIIHVDGKRYKVKEKENLLQACLSIGLNIPYFCWHPALGSIGACRQCAVKQFQNTEDKIGRIVMSCMTPAYNGSIISIDDQEVKQFRKNIIELLMINHPHDCPVCPEGGNCHLQDMTVMTGHKLRRYRFKKRTHKNQNLSPFISHEMNRCITCYRCIRYYKDYADGKCLGVYGINNNIYFGCVEGEELKNEFSGNLIEICPTGVFTDKTSLKKYHRKWDIQFAPSICQHCSIGCNISVGERYGELCRIDNRYHGAINHYFICDLGRFGYDYVNRKDRPKQPKYLKGNDWIKLSVEQAINIAADIIQKAKRVIGIGSSRASIESNFALRKLVGAKNFSTGSMNIEQTCIDMVIKILRDGGIHTPSIREIESYDAILILGEDVTQVGARIALAIRQAVKAKNRKIAESQGIPEWHASAIFNIGNNKYPLFLTSVKNTKLDDIADWTYYASIEDQARFGFAIANELYSAAPSVDDLDHNLKNKISEISQVLINAKKPLIISGTHSSCISMIQAAANIAQALKYRGSNVGITLLVSDVNSIGLNLIHGKDLDTALEQFNKGDADLLLIMENDLYRYASKALLDTILSNPSNVIVMDHQNTSTIKKAGLVLSTASYAESSGTLVNNEGRAQRFFQVYDPAYYDKNIAMPTSWHWLYSIYSKIQNINASWINLDNVIDDIVKELPHLQAIKYAAPNSKFRIHGQKLARTSCRASGRTAILANINVHEPRQPQDADTMFTFSMEGNNQPKSSCSQIPFAWVPGWNSVQAWNKFQNTIGGTLFNGDPGIRLFNKNNRNFPWFKNIPVSLDKKNNLRIVPIYQLLSSEEMFQRSTIFRDLKFQPMLVLNSNDAAKLGFNKGITVEFTCMNEKWYFPIQLSSTLKSGLAGIPIGTPGIPLFLINKQIYNLRKVE</sequence>
<keyword evidence="11" id="KW-0520">NAD</keyword>
<keyword evidence="9" id="KW-0408">Iron</keyword>
<dbReference type="AlphaFoldDB" id="A0A2P5T0Z8"/>
<evidence type="ECO:0000256" key="14">
    <source>
        <dbReference type="ARBA" id="ARBA00031577"/>
    </source>
</evidence>
<organism evidence="22 23">
    <name type="scientific">Candidatus Pantoea edessiphila</name>
    <dbReference type="NCBI Taxonomy" id="2044610"/>
    <lineage>
        <taxon>Bacteria</taxon>
        <taxon>Pseudomonadati</taxon>
        <taxon>Pseudomonadota</taxon>
        <taxon>Gammaproteobacteria</taxon>
        <taxon>Enterobacterales</taxon>
        <taxon>Erwiniaceae</taxon>
        <taxon>Pantoea</taxon>
    </lineage>
</organism>
<evidence type="ECO:0000256" key="8">
    <source>
        <dbReference type="ARBA" id="ARBA00022967"/>
    </source>
</evidence>
<dbReference type="FunFam" id="2.20.25.90:FF:000003">
    <property type="entry name" value="NADH-quinone oxidoreductase"/>
    <property type="match status" value="1"/>
</dbReference>
<dbReference type="Gene3D" id="3.40.50.740">
    <property type="match status" value="1"/>
</dbReference>
<dbReference type="Pfam" id="PF13510">
    <property type="entry name" value="Fer2_4"/>
    <property type="match status" value="1"/>
</dbReference>
<dbReference type="InterPro" id="IPR009010">
    <property type="entry name" value="Asp_de-COase-like_dom_sf"/>
</dbReference>
<keyword evidence="5" id="KW-0001">2Fe-2S</keyword>
<dbReference type="PANTHER" id="PTHR43105:SF10">
    <property type="entry name" value="NADH-QUINONE OXIDOREDUCTASE SUBUNIT G"/>
    <property type="match status" value="1"/>
</dbReference>
<evidence type="ECO:0000256" key="10">
    <source>
        <dbReference type="ARBA" id="ARBA00023014"/>
    </source>
</evidence>
<dbReference type="GO" id="GO:0046872">
    <property type="term" value="F:metal ion binding"/>
    <property type="evidence" value="ECO:0007669"/>
    <property type="project" value="UniProtKB-KW"/>
</dbReference>
<keyword evidence="6" id="KW-0874">Quinone</keyword>
<reference evidence="22 23" key="1">
    <citation type="journal article" date="2018" name="Genome Biol. Evol.">
        <title>Cladogenesis and Genomic Streamlining in Extracellular Endosymbionts of Tropical Stink Bugs.</title>
        <authorList>
            <person name="Otero-Bravo A."/>
            <person name="Goffredi S."/>
            <person name="Sabree Z.L."/>
        </authorList>
    </citation>
    <scope>NUCLEOTIDE SEQUENCE [LARGE SCALE GENOMIC DNA]</scope>
    <source>
        <strain evidence="22 23">SoEE</strain>
    </source>
</reference>
<evidence type="ECO:0000256" key="12">
    <source>
        <dbReference type="ARBA" id="ARBA00023075"/>
    </source>
</evidence>
<keyword evidence="12" id="KW-0830">Ubiquinone</keyword>
<evidence type="ECO:0000256" key="11">
    <source>
        <dbReference type="ARBA" id="ARBA00023027"/>
    </source>
</evidence>
<dbReference type="CDD" id="cd02771">
    <property type="entry name" value="MopB_NDH-1_NuoG2-N7"/>
    <property type="match status" value="1"/>
</dbReference>
<dbReference type="GO" id="GO:0008137">
    <property type="term" value="F:NADH dehydrogenase (ubiquinone) activity"/>
    <property type="evidence" value="ECO:0007669"/>
    <property type="project" value="InterPro"/>
</dbReference>
<dbReference type="SUPFAM" id="SSF53706">
    <property type="entry name" value="Formate dehydrogenase/DMSO reductase, domains 1-3"/>
    <property type="match status" value="1"/>
</dbReference>
<evidence type="ECO:0000313" key="22">
    <source>
        <dbReference type="EMBL" id="PPI88222.1"/>
    </source>
</evidence>
<evidence type="ECO:0000256" key="6">
    <source>
        <dbReference type="ARBA" id="ARBA00022719"/>
    </source>
</evidence>
<evidence type="ECO:0000256" key="18">
    <source>
        <dbReference type="RuleBase" id="RU004523"/>
    </source>
</evidence>
<evidence type="ECO:0000256" key="15">
    <source>
        <dbReference type="ARBA" id="ARBA00032783"/>
    </source>
</evidence>
<dbReference type="CDD" id="cd00207">
    <property type="entry name" value="fer2"/>
    <property type="match status" value="1"/>
</dbReference>
<evidence type="ECO:0000256" key="3">
    <source>
        <dbReference type="ARBA" id="ARBA00019902"/>
    </source>
</evidence>
<dbReference type="PROSITE" id="PS00643">
    <property type="entry name" value="COMPLEX1_75K_3"/>
    <property type="match status" value="1"/>
</dbReference>
<dbReference type="FunFam" id="3.10.20.740:FF:000002">
    <property type="entry name" value="NADH-quinone oxidoreductase"/>
    <property type="match status" value="1"/>
</dbReference>
<dbReference type="GO" id="GO:0051539">
    <property type="term" value="F:4 iron, 4 sulfur cluster binding"/>
    <property type="evidence" value="ECO:0007669"/>
    <property type="project" value="UniProtKB-KW"/>
</dbReference>
<dbReference type="NCBIfam" id="TIGR01973">
    <property type="entry name" value="NuoG"/>
    <property type="match status" value="1"/>
</dbReference>
<dbReference type="PROSITE" id="PS51669">
    <property type="entry name" value="4FE4S_MOW_BIS_MGD"/>
    <property type="match status" value="1"/>
</dbReference>
<comment type="similarity">
    <text evidence="2 18">Belongs to the complex I 75 kDa subunit family.</text>
</comment>
<dbReference type="Pfam" id="PF22117">
    <property type="entry name" value="Fer4_Nqo3"/>
    <property type="match status" value="1"/>
</dbReference>
<dbReference type="Pfam" id="PF10588">
    <property type="entry name" value="NADH-G_4Fe-4S_3"/>
    <property type="match status" value="1"/>
</dbReference>
<accession>A0A2P5T0Z8</accession>
<evidence type="ECO:0000259" key="19">
    <source>
        <dbReference type="PROSITE" id="PS51085"/>
    </source>
</evidence>
<feature type="domain" description="4Fe-4S Mo/W bis-MGD-type" evidence="20">
    <location>
        <begin position="221"/>
        <end position="277"/>
    </location>
</feature>
<dbReference type="PROSITE" id="PS00641">
    <property type="entry name" value="COMPLEX1_75K_1"/>
    <property type="match status" value="1"/>
</dbReference>
<feature type="domain" description="2Fe-2S ferredoxin-type" evidence="19">
    <location>
        <begin position="1"/>
        <end position="83"/>
    </location>
</feature>
<evidence type="ECO:0000313" key="23">
    <source>
        <dbReference type="Proteomes" id="UP000296153"/>
    </source>
</evidence>
<proteinExistence type="inferred from homology"/>
<keyword evidence="7" id="KW-0479">Metal-binding</keyword>
<dbReference type="GO" id="GO:0048038">
    <property type="term" value="F:quinone binding"/>
    <property type="evidence" value="ECO:0007669"/>
    <property type="project" value="UniProtKB-KW"/>
</dbReference>
<dbReference type="InterPro" id="IPR050123">
    <property type="entry name" value="Prok_molybdopt-oxidoreductase"/>
</dbReference>
<dbReference type="Proteomes" id="UP000296153">
    <property type="component" value="Unassembled WGS sequence"/>
</dbReference>
<evidence type="ECO:0000256" key="16">
    <source>
        <dbReference type="ARBA" id="ARBA00034078"/>
    </source>
</evidence>
<evidence type="ECO:0000256" key="1">
    <source>
        <dbReference type="ARBA" id="ARBA00001966"/>
    </source>
</evidence>
<dbReference type="SUPFAM" id="SSF50692">
    <property type="entry name" value="ADC-like"/>
    <property type="match status" value="1"/>
</dbReference>
<keyword evidence="4" id="KW-0004">4Fe-4S</keyword>
<dbReference type="InterPro" id="IPR019574">
    <property type="entry name" value="NADH_UbQ_OxRdtase_Gsu_4Fe4S-bd"/>
</dbReference>
<comment type="caution">
    <text evidence="22">The sequence shown here is derived from an EMBL/GenBank/DDBJ whole genome shotgun (WGS) entry which is preliminary data.</text>
</comment>